<dbReference type="Proteomes" id="UP001269819">
    <property type="component" value="Unassembled WGS sequence"/>
</dbReference>
<dbReference type="SUPFAM" id="SSF57884">
    <property type="entry name" value="Ada DNA repair protein, N-terminal domain (N-Ada 10)"/>
    <property type="match status" value="1"/>
</dbReference>
<evidence type="ECO:0000256" key="4">
    <source>
        <dbReference type="SAM" id="SignalP"/>
    </source>
</evidence>
<comment type="caution">
    <text evidence="5">The sequence shown here is derived from an EMBL/GenBank/DDBJ whole genome shotgun (WGS) entry which is preliminary data.</text>
</comment>
<keyword evidence="5" id="KW-0255">Endonuclease</keyword>
<dbReference type="Pfam" id="PF04231">
    <property type="entry name" value="Endonuclease_1"/>
    <property type="match status" value="1"/>
</dbReference>
<accession>A0ABU3VVX7</accession>
<feature type="signal peptide" evidence="4">
    <location>
        <begin position="1"/>
        <end position="21"/>
    </location>
</feature>
<comment type="similarity">
    <text evidence="1">Belongs to the EndA/NucM nuclease family.</text>
</comment>
<dbReference type="EMBL" id="JAWIIJ010000004">
    <property type="protein sequence ID" value="MDV2078434.1"/>
    <property type="molecule type" value="Genomic_DNA"/>
</dbReference>
<dbReference type="SUPFAM" id="SSF54060">
    <property type="entry name" value="His-Me finger endonucleases"/>
    <property type="match status" value="1"/>
</dbReference>
<organism evidence="5 6">
    <name type="scientific">Marinobacter xestospongiae</name>
    <dbReference type="NCBI Taxonomy" id="994319"/>
    <lineage>
        <taxon>Bacteria</taxon>
        <taxon>Pseudomonadati</taxon>
        <taxon>Pseudomonadota</taxon>
        <taxon>Gammaproteobacteria</taxon>
        <taxon>Pseudomonadales</taxon>
        <taxon>Marinobacteraceae</taxon>
        <taxon>Marinobacter</taxon>
    </lineage>
</organism>
<dbReference type="PANTHER" id="PTHR33607">
    <property type="entry name" value="ENDONUCLEASE-1"/>
    <property type="match status" value="1"/>
</dbReference>
<keyword evidence="4" id="KW-0732">Signal</keyword>
<dbReference type="GO" id="GO:0004519">
    <property type="term" value="F:endonuclease activity"/>
    <property type="evidence" value="ECO:0007669"/>
    <property type="project" value="UniProtKB-KW"/>
</dbReference>
<protein>
    <submittedName>
        <fullName evidence="5">Endonuclease</fullName>
    </submittedName>
</protein>
<keyword evidence="3" id="KW-0378">Hydrolase</keyword>
<dbReference type="InterPro" id="IPR007346">
    <property type="entry name" value="Endonuclease-I"/>
</dbReference>
<name>A0ABU3VVX7_9GAMM</name>
<dbReference type="RefSeq" id="WP_316973203.1">
    <property type="nucleotide sequence ID" value="NZ_JAWIIJ010000004.1"/>
</dbReference>
<evidence type="ECO:0000256" key="1">
    <source>
        <dbReference type="ARBA" id="ARBA00006429"/>
    </source>
</evidence>
<evidence type="ECO:0000313" key="5">
    <source>
        <dbReference type="EMBL" id="MDV2078434.1"/>
    </source>
</evidence>
<proteinExistence type="inferred from homology"/>
<keyword evidence="6" id="KW-1185">Reference proteome</keyword>
<dbReference type="PANTHER" id="PTHR33607:SF2">
    <property type="entry name" value="ENDONUCLEASE-1"/>
    <property type="match status" value="1"/>
</dbReference>
<gene>
    <name evidence="5" type="ORF">RYS15_07050</name>
</gene>
<keyword evidence="2" id="KW-0540">Nuclease</keyword>
<feature type="chain" id="PRO_5046000570" evidence="4">
    <location>
        <begin position="22"/>
        <end position="315"/>
    </location>
</feature>
<dbReference type="InterPro" id="IPR044925">
    <property type="entry name" value="His-Me_finger_sf"/>
</dbReference>
<dbReference type="InterPro" id="IPR035451">
    <property type="entry name" value="Ada-like_dom_sf"/>
</dbReference>
<evidence type="ECO:0000256" key="2">
    <source>
        <dbReference type="ARBA" id="ARBA00022722"/>
    </source>
</evidence>
<dbReference type="Gene3D" id="3.40.10.10">
    <property type="entry name" value="DNA Methylphosphotriester Repair Domain"/>
    <property type="match status" value="1"/>
</dbReference>
<sequence length="315" mass="35736">MRAVRPLIALLLLVIACQAVSQPSSFRQAKSELRERVYHDQNASDTGSFYCGCQWQWAGTSGGRIDQASCGYQVRKQANRAARIEWEHVVPAWVMGHQRQCWQDGGRRNCAANDPLFERMEANMHNLAPAIGEVNADRSNYRFGVLPQALYQHGQCTFKVAFGERTVEPRDEVKGMIARTYFYIHDRYDLTMSRQQQQLLMAWHRQFPVTEWEQERDSRIAGVMGHHNPFVTGEREWRLGHRNLAEGLREGEAPNLAEQPASATGQVRGNRRSKVYHLSEGCPSFDRVSPDNRVEFASPAAAEAAGYRKAGNCRG</sequence>
<reference evidence="5 6" key="1">
    <citation type="submission" date="2023-10" db="EMBL/GenBank/DDBJ databases">
        <title>Characteristics and mechanism of a salt-tolerant marine origin heterotrophic nitrifying- aerobic denitrifying bacteria Marinobacter xestospongiae HN1.</title>
        <authorList>
            <person name="Qi R."/>
        </authorList>
    </citation>
    <scope>NUCLEOTIDE SEQUENCE [LARGE SCALE GENOMIC DNA]</scope>
    <source>
        <strain evidence="5 6">HN1</strain>
    </source>
</reference>
<evidence type="ECO:0000256" key="3">
    <source>
        <dbReference type="ARBA" id="ARBA00022801"/>
    </source>
</evidence>
<evidence type="ECO:0000313" key="6">
    <source>
        <dbReference type="Proteomes" id="UP001269819"/>
    </source>
</evidence>
<dbReference type="PROSITE" id="PS51257">
    <property type="entry name" value="PROKAR_LIPOPROTEIN"/>
    <property type="match status" value="1"/>
</dbReference>